<evidence type="ECO:0000313" key="3">
    <source>
        <dbReference type="Proteomes" id="UP001165121"/>
    </source>
</evidence>
<evidence type="ECO:0000256" key="1">
    <source>
        <dbReference type="SAM" id="MobiDB-lite"/>
    </source>
</evidence>
<dbReference type="OrthoDB" id="119763at2759"/>
<name>A0A9W6YES5_9STRA</name>
<evidence type="ECO:0000313" key="2">
    <source>
        <dbReference type="EMBL" id="GMF61004.1"/>
    </source>
</evidence>
<dbReference type="EMBL" id="BSXT01005610">
    <property type="protein sequence ID" value="GMF61004.1"/>
    <property type="molecule type" value="Genomic_DNA"/>
</dbReference>
<keyword evidence="3" id="KW-1185">Reference proteome</keyword>
<organism evidence="2 3">
    <name type="scientific">Phytophthora fragariaefolia</name>
    <dbReference type="NCBI Taxonomy" id="1490495"/>
    <lineage>
        <taxon>Eukaryota</taxon>
        <taxon>Sar</taxon>
        <taxon>Stramenopiles</taxon>
        <taxon>Oomycota</taxon>
        <taxon>Peronosporomycetes</taxon>
        <taxon>Peronosporales</taxon>
        <taxon>Peronosporaceae</taxon>
        <taxon>Phytophthora</taxon>
    </lineage>
</organism>
<proteinExistence type="predicted"/>
<protein>
    <submittedName>
        <fullName evidence="2">Unnamed protein product</fullName>
    </submittedName>
</protein>
<gene>
    <name evidence="2" type="ORF">Pfra01_002654200</name>
</gene>
<comment type="caution">
    <text evidence="2">The sequence shown here is derived from an EMBL/GenBank/DDBJ whole genome shotgun (WGS) entry which is preliminary data.</text>
</comment>
<dbReference type="Proteomes" id="UP001165121">
    <property type="component" value="Unassembled WGS sequence"/>
</dbReference>
<feature type="compositionally biased region" description="Acidic residues" evidence="1">
    <location>
        <begin position="216"/>
        <end position="226"/>
    </location>
</feature>
<dbReference type="AlphaFoldDB" id="A0A9W6YES5"/>
<feature type="region of interest" description="Disordered" evidence="1">
    <location>
        <begin position="206"/>
        <end position="226"/>
    </location>
</feature>
<reference evidence="2" key="1">
    <citation type="submission" date="2023-04" db="EMBL/GenBank/DDBJ databases">
        <title>Phytophthora fragariaefolia NBRC 109709.</title>
        <authorList>
            <person name="Ichikawa N."/>
            <person name="Sato H."/>
            <person name="Tonouchi N."/>
        </authorList>
    </citation>
    <scope>NUCLEOTIDE SEQUENCE</scope>
    <source>
        <strain evidence="2">NBRC 109709</strain>
    </source>
</reference>
<sequence>MSAEVWGDLIPSLCDAAQCYDPEMRYQYSLSDLRNKEWKAVLATTMVNSIPHAVAVLLFKNMHLPIDDDSEFAEDAASKLASENSMMQQMLTMMQQTQNLLVQQQQQQMARPPRSPRQTTAVAVAYYQPDLPEGRGTVNAVPYECEFDYYDVNLDGFYYYGNDAEYYDYEEREEDAMPNETAAYGPINHDYYDGNLETDACIQQAASVTAARDEESAPESDHDDSD</sequence>
<accession>A0A9W6YES5</accession>